<evidence type="ECO:0000256" key="6">
    <source>
        <dbReference type="ARBA" id="ARBA00023065"/>
    </source>
</evidence>
<evidence type="ECO:0000259" key="10">
    <source>
        <dbReference type="Pfam" id="PF01545"/>
    </source>
</evidence>
<organism evidence="12 13">
    <name type="scientific">Candidatus Desulfosporosinus infrequens</name>
    <dbReference type="NCBI Taxonomy" id="2043169"/>
    <lineage>
        <taxon>Bacteria</taxon>
        <taxon>Bacillati</taxon>
        <taxon>Bacillota</taxon>
        <taxon>Clostridia</taxon>
        <taxon>Eubacteriales</taxon>
        <taxon>Desulfitobacteriaceae</taxon>
        <taxon>Desulfosporosinus</taxon>
    </lineage>
</organism>
<dbReference type="EMBL" id="OMOF01000179">
    <property type="protein sequence ID" value="SPF42056.1"/>
    <property type="molecule type" value="Genomic_DNA"/>
</dbReference>
<dbReference type="GO" id="GO:0005385">
    <property type="term" value="F:zinc ion transmembrane transporter activity"/>
    <property type="evidence" value="ECO:0007669"/>
    <property type="project" value="TreeGrafter"/>
</dbReference>
<dbReference type="InterPro" id="IPR050681">
    <property type="entry name" value="CDF/SLC30A"/>
</dbReference>
<evidence type="ECO:0000256" key="8">
    <source>
        <dbReference type="SAM" id="MobiDB-lite"/>
    </source>
</evidence>
<feature type="transmembrane region" description="Helical" evidence="9">
    <location>
        <begin position="219"/>
        <end position="239"/>
    </location>
</feature>
<dbReference type="InterPro" id="IPR036837">
    <property type="entry name" value="Cation_efflux_CTD_sf"/>
</dbReference>
<dbReference type="SUPFAM" id="SSF160240">
    <property type="entry name" value="Cation efflux protein cytoplasmic domain-like"/>
    <property type="match status" value="1"/>
</dbReference>
<dbReference type="Proteomes" id="UP000238916">
    <property type="component" value="Unassembled WGS sequence"/>
</dbReference>
<feature type="compositionally biased region" description="Polar residues" evidence="8">
    <location>
        <begin position="1"/>
        <end position="14"/>
    </location>
</feature>
<dbReference type="InterPro" id="IPR058533">
    <property type="entry name" value="Cation_efflux_TM"/>
</dbReference>
<accession>A0A2U3KQX3</accession>
<evidence type="ECO:0000256" key="1">
    <source>
        <dbReference type="ARBA" id="ARBA00004141"/>
    </source>
</evidence>
<protein>
    <submittedName>
        <fullName evidence="12">Cation diffusion facilitator family transporter</fullName>
    </submittedName>
</protein>
<dbReference type="Gene3D" id="3.30.70.1350">
    <property type="entry name" value="Cation efflux protein, cytoplasmic domain"/>
    <property type="match status" value="1"/>
</dbReference>
<dbReference type="NCBIfam" id="TIGR01297">
    <property type="entry name" value="CDF"/>
    <property type="match status" value="1"/>
</dbReference>
<keyword evidence="3" id="KW-0813">Transport</keyword>
<comment type="subcellular location">
    <subcellularLocation>
        <location evidence="1">Membrane</location>
        <topology evidence="1">Multi-pass membrane protein</topology>
    </subcellularLocation>
</comment>
<dbReference type="OrthoDB" id="9809646at2"/>
<evidence type="ECO:0000256" key="7">
    <source>
        <dbReference type="ARBA" id="ARBA00023136"/>
    </source>
</evidence>
<dbReference type="Pfam" id="PF01545">
    <property type="entry name" value="Cation_efflux"/>
    <property type="match status" value="1"/>
</dbReference>
<feature type="transmembrane region" description="Helical" evidence="9">
    <location>
        <begin position="90"/>
        <end position="107"/>
    </location>
</feature>
<feature type="transmembrane region" description="Helical" evidence="9">
    <location>
        <begin position="62"/>
        <end position="84"/>
    </location>
</feature>
<dbReference type="SUPFAM" id="SSF161111">
    <property type="entry name" value="Cation efflux protein transmembrane domain-like"/>
    <property type="match status" value="1"/>
</dbReference>
<dbReference type="Pfam" id="PF16916">
    <property type="entry name" value="ZT_dimer"/>
    <property type="match status" value="1"/>
</dbReference>
<dbReference type="Gene3D" id="1.20.1510.10">
    <property type="entry name" value="Cation efflux protein transmembrane domain"/>
    <property type="match status" value="1"/>
</dbReference>
<keyword evidence="5 9" id="KW-1133">Transmembrane helix</keyword>
<evidence type="ECO:0000313" key="12">
    <source>
        <dbReference type="EMBL" id="SPF42056.1"/>
    </source>
</evidence>
<feature type="transmembrane region" description="Helical" evidence="9">
    <location>
        <begin position="160"/>
        <end position="181"/>
    </location>
</feature>
<evidence type="ECO:0000256" key="4">
    <source>
        <dbReference type="ARBA" id="ARBA00022692"/>
    </source>
</evidence>
<evidence type="ECO:0000256" key="9">
    <source>
        <dbReference type="SAM" id="Phobius"/>
    </source>
</evidence>
<dbReference type="PANTHER" id="PTHR11562">
    <property type="entry name" value="CATION EFFLUX PROTEIN/ ZINC TRANSPORTER"/>
    <property type="match status" value="1"/>
</dbReference>
<feature type="transmembrane region" description="Helical" evidence="9">
    <location>
        <begin position="127"/>
        <end position="148"/>
    </location>
</feature>
<gene>
    <name evidence="12" type="ORF">SBF1_260004</name>
</gene>
<feature type="region of interest" description="Disordered" evidence="8">
    <location>
        <begin position="1"/>
        <end position="21"/>
    </location>
</feature>
<dbReference type="AlphaFoldDB" id="A0A2U3KQX3"/>
<dbReference type="InterPro" id="IPR002524">
    <property type="entry name" value="Cation_efflux"/>
</dbReference>
<evidence type="ECO:0000259" key="11">
    <source>
        <dbReference type="Pfam" id="PF16916"/>
    </source>
</evidence>
<keyword evidence="4 9" id="KW-0812">Transmembrane</keyword>
<feature type="domain" description="Cation efflux protein cytoplasmic" evidence="11">
    <location>
        <begin position="256"/>
        <end position="330"/>
    </location>
</feature>
<dbReference type="PANTHER" id="PTHR11562:SF17">
    <property type="entry name" value="RE54080P-RELATED"/>
    <property type="match status" value="1"/>
</dbReference>
<evidence type="ECO:0000256" key="3">
    <source>
        <dbReference type="ARBA" id="ARBA00022448"/>
    </source>
</evidence>
<sequence length="349" mass="37755">MSKSNELSFGSPNHQPELDPKHTHEATHVYNQPGADCQDAHSGHNHGALGAHVHVAGAKLKWAFFATFFILAVEVVGGGVANSLALLSDAGHVLTDVAALGLAWFAAVQAQKSPTLSKTFGYHRTGILAALANSLTLIIIAFVILYEAIRRFQNPQSVESTIMCLSAGVGLIVNLAIAFSLRGGEDNLNVRSALLHVLGDAAASAGVISGAVIMQFTSWYVIDPIISVLIALMIAWNAWKIVKVTIHILMEGAPTSFEYDRLLAYVRILPGAKDIHDLHVWSMTPERVALSCHLVVDPEGSLERSTEIIKQLKQYLLEEFGISHTTIEVEIAQCGCTALLCNETLWKKH</sequence>
<keyword evidence="7 9" id="KW-0472">Membrane</keyword>
<keyword evidence="6" id="KW-0406">Ion transport</keyword>
<name>A0A2U3KQX3_9FIRM</name>
<proteinExistence type="inferred from homology"/>
<evidence type="ECO:0000313" key="13">
    <source>
        <dbReference type="Proteomes" id="UP000238916"/>
    </source>
</evidence>
<evidence type="ECO:0000256" key="2">
    <source>
        <dbReference type="ARBA" id="ARBA00008873"/>
    </source>
</evidence>
<evidence type="ECO:0000256" key="5">
    <source>
        <dbReference type="ARBA" id="ARBA00022989"/>
    </source>
</evidence>
<reference evidence="13" key="1">
    <citation type="submission" date="2018-02" db="EMBL/GenBank/DDBJ databases">
        <authorList>
            <person name="Hausmann B."/>
        </authorList>
    </citation>
    <scope>NUCLEOTIDE SEQUENCE [LARGE SCALE GENOMIC DNA]</scope>
    <source>
        <strain evidence="13">Peat soil MAG SbF1</strain>
    </source>
</reference>
<dbReference type="GO" id="GO:0005886">
    <property type="term" value="C:plasma membrane"/>
    <property type="evidence" value="ECO:0007669"/>
    <property type="project" value="TreeGrafter"/>
</dbReference>
<comment type="similarity">
    <text evidence="2">Belongs to the cation diffusion facilitator (CDF) transporter (TC 2.A.4) family. SLC30A subfamily.</text>
</comment>
<dbReference type="InterPro" id="IPR027470">
    <property type="entry name" value="Cation_efflux_CTD"/>
</dbReference>
<feature type="domain" description="Cation efflux protein transmembrane" evidence="10">
    <location>
        <begin position="62"/>
        <end position="250"/>
    </location>
</feature>
<dbReference type="InterPro" id="IPR027469">
    <property type="entry name" value="Cation_efflux_TMD_sf"/>
</dbReference>
<feature type="transmembrane region" description="Helical" evidence="9">
    <location>
        <begin position="193"/>
        <end position="213"/>
    </location>
</feature>